<feature type="compositionally biased region" description="Basic and acidic residues" evidence="1">
    <location>
        <begin position="78"/>
        <end position="99"/>
    </location>
</feature>
<evidence type="ECO:0000313" key="2">
    <source>
        <dbReference type="EMBL" id="CAA9447168.1"/>
    </source>
</evidence>
<protein>
    <submittedName>
        <fullName evidence="2">SSU ribosomal protein S12p (S23e)</fullName>
    </submittedName>
</protein>
<feature type="region of interest" description="Disordered" evidence="1">
    <location>
        <begin position="1"/>
        <end position="123"/>
    </location>
</feature>
<keyword evidence="2" id="KW-0689">Ribosomal protein</keyword>
<feature type="non-terminal residue" evidence="2">
    <location>
        <position position="123"/>
    </location>
</feature>
<feature type="compositionally biased region" description="Low complexity" evidence="1">
    <location>
        <begin position="104"/>
        <end position="115"/>
    </location>
</feature>
<feature type="compositionally biased region" description="Low complexity" evidence="1">
    <location>
        <begin position="1"/>
        <end position="16"/>
    </location>
</feature>
<dbReference type="GO" id="GO:0005840">
    <property type="term" value="C:ribosome"/>
    <property type="evidence" value="ECO:0007669"/>
    <property type="project" value="UniProtKB-KW"/>
</dbReference>
<reference evidence="2" key="1">
    <citation type="submission" date="2020-02" db="EMBL/GenBank/DDBJ databases">
        <authorList>
            <person name="Meier V. D."/>
        </authorList>
    </citation>
    <scope>NUCLEOTIDE SEQUENCE</scope>
    <source>
        <strain evidence="2">AVDCRST_MAG66</strain>
    </source>
</reference>
<organism evidence="2">
    <name type="scientific">uncultured Pseudonocardia sp</name>
    <dbReference type="NCBI Taxonomy" id="211455"/>
    <lineage>
        <taxon>Bacteria</taxon>
        <taxon>Bacillati</taxon>
        <taxon>Actinomycetota</taxon>
        <taxon>Actinomycetes</taxon>
        <taxon>Pseudonocardiales</taxon>
        <taxon>Pseudonocardiaceae</taxon>
        <taxon>Pseudonocardia</taxon>
        <taxon>environmental samples</taxon>
    </lineage>
</organism>
<evidence type="ECO:0000256" key="1">
    <source>
        <dbReference type="SAM" id="MobiDB-lite"/>
    </source>
</evidence>
<keyword evidence="2" id="KW-0687">Ribonucleoprotein</keyword>
<sequence>AHDPAAGPQGPTGQGRQAEDACPQGEPAAPRRVHPRVHDHPEEAELRPAQGRPRAALEPGRGHRLHPGRGPQPPGALDRARPRRPGEGPARRPLQDRARCARHPGGQEPQAGPQPLRREEGEL</sequence>
<feature type="compositionally biased region" description="Basic and acidic residues" evidence="1">
    <location>
        <begin position="36"/>
        <end position="46"/>
    </location>
</feature>
<dbReference type="AlphaFoldDB" id="A0A6J4QRA1"/>
<gene>
    <name evidence="2" type="ORF">AVDCRST_MAG66-4507</name>
</gene>
<name>A0A6J4QRA1_9PSEU</name>
<proteinExistence type="predicted"/>
<accession>A0A6J4QRA1</accession>
<dbReference type="EMBL" id="CADCUS010000611">
    <property type="protein sequence ID" value="CAA9447168.1"/>
    <property type="molecule type" value="Genomic_DNA"/>
</dbReference>
<feature type="non-terminal residue" evidence="2">
    <location>
        <position position="1"/>
    </location>
</feature>